<evidence type="ECO:0000313" key="12">
    <source>
        <dbReference type="EMBL" id="KRK18682.1"/>
    </source>
</evidence>
<keyword evidence="4 11" id="KW-0240">DNA-directed RNA polymerase</keyword>
<dbReference type="InterPro" id="IPR006110">
    <property type="entry name" value="Pol_omega/Rpo6/RPB6"/>
</dbReference>
<dbReference type="SUPFAM" id="SSF63562">
    <property type="entry name" value="RPB6/omega subunit-like"/>
    <property type="match status" value="1"/>
</dbReference>
<protein>
    <recommendedName>
        <fullName evidence="3 11">DNA-directed RNA polymerase subunit omega</fullName>
        <shortName evidence="11">RNAP omega subunit</shortName>
        <ecNumber evidence="2 11">2.7.7.6</ecNumber>
    </recommendedName>
    <alternativeName>
        <fullName evidence="11">RNA polymerase omega subunit</fullName>
    </alternativeName>
    <alternativeName>
        <fullName evidence="9 11">Transcriptase subunit omega</fullName>
    </alternativeName>
</protein>
<dbReference type="EMBL" id="AZCN01000010">
    <property type="protein sequence ID" value="KRK18682.1"/>
    <property type="molecule type" value="Genomic_DNA"/>
</dbReference>
<dbReference type="GO" id="GO:0000428">
    <property type="term" value="C:DNA-directed RNA polymerase complex"/>
    <property type="evidence" value="ECO:0007669"/>
    <property type="project" value="UniProtKB-KW"/>
</dbReference>
<evidence type="ECO:0000256" key="4">
    <source>
        <dbReference type="ARBA" id="ARBA00022478"/>
    </source>
</evidence>
<dbReference type="PANTHER" id="PTHR34476:SF1">
    <property type="entry name" value="DNA-DIRECTED RNA POLYMERASE SUBUNIT OMEGA"/>
    <property type="match status" value="1"/>
</dbReference>
<dbReference type="Proteomes" id="UP000051181">
    <property type="component" value="Unassembled WGS sequence"/>
</dbReference>
<proteinExistence type="inferred from homology"/>
<dbReference type="InterPro" id="IPR003716">
    <property type="entry name" value="DNA-dir_RNA_pol_omega"/>
</dbReference>
<dbReference type="Gene3D" id="3.90.940.10">
    <property type="match status" value="1"/>
</dbReference>
<evidence type="ECO:0000256" key="10">
    <source>
        <dbReference type="ARBA" id="ARBA00048552"/>
    </source>
</evidence>
<keyword evidence="7 11" id="KW-0804">Transcription</keyword>
<sequence length="86" mass="9452">MILYPSIDKLLDKVDSRYSLAVLSAKRAHEIEAGSIKMLPDGDYHSPQTVGQALEEIADGDVVVDPASLMTEREAEAQDQADKHEK</sequence>
<dbReference type="GO" id="GO:0003899">
    <property type="term" value="F:DNA-directed RNA polymerase activity"/>
    <property type="evidence" value="ECO:0007669"/>
    <property type="project" value="UniProtKB-UniRule"/>
</dbReference>
<evidence type="ECO:0000256" key="11">
    <source>
        <dbReference type="HAMAP-Rule" id="MF_00366"/>
    </source>
</evidence>
<comment type="subunit">
    <text evidence="11">The RNAP catalytic core consists of 2 alpha, 1 beta, 1 beta' and 1 omega subunit. When a sigma factor is associated with the core the holoenzyme is formed, which can initiate transcription.</text>
</comment>
<dbReference type="NCBIfam" id="TIGR00690">
    <property type="entry name" value="rpoZ"/>
    <property type="match status" value="1"/>
</dbReference>
<evidence type="ECO:0000256" key="2">
    <source>
        <dbReference type="ARBA" id="ARBA00012418"/>
    </source>
</evidence>
<comment type="caution">
    <text evidence="12">The sequence shown here is derived from an EMBL/GenBank/DDBJ whole genome shotgun (WGS) entry which is preliminary data.</text>
</comment>
<dbReference type="Pfam" id="PF01192">
    <property type="entry name" value="RNA_pol_Rpb6"/>
    <property type="match status" value="1"/>
</dbReference>
<evidence type="ECO:0000256" key="8">
    <source>
        <dbReference type="ARBA" id="ARBA00024694"/>
    </source>
</evidence>
<name>A0A0R1FHL4_9LACO</name>
<organism evidence="12 13">
    <name type="scientific">Loigolactobacillus coryniformis subsp. coryniformis KCTC 3167 = DSM 20001</name>
    <dbReference type="NCBI Taxonomy" id="913848"/>
    <lineage>
        <taxon>Bacteria</taxon>
        <taxon>Bacillati</taxon>
        <taxon>Bacillota</taxon>
        <taxon>Bacilli</taxon>
        <taxon>Lactobacillales</taxon>
        <taxon>Lactobacillaceae</taxon>
        <taxon>Loigolactobacillus</taxon>
    </lineage>
</organism>
<dbReference type="PATRIC" id="fig|913848.6.peg.116"/>
<dbReference type="HAMAP" id="MF_00366">
    <property type="entry name" value="RNApol_bact_RpoZ"/>
    <property type="match status" value="1"/>
</dbReference>
<dbReference type="PANTHER" id="PTHR34476">
    <property type="entry name" value="DNA-DIRECTED RNA POLYMERASE SUBUNIT OMEGA"/>
    <property type="match status" value="1"/>
</dbReference>
<dbReference type="GeneID" id="65917286"/>
<dbReference type="SMART" id="SM01409">
    <property type="entry name" value="RNA_pol_Rpb6"/>
    <property type="match status" value="1"/>
</dbReference>
<comment type="similarity">
    <text evidence="1 11">Belongs to the RNA polymerase subunit omega family.</text>
</comment>
<evidence type="ECO:0000313" key="13">
    <source>
        <dbReference type="Proteomes" id="UP000051181"/>
    </source>
</evidence>
<evidence type="ECO:0000256" key="9">
    <source>
        <dbReference type="ARBA" id="ARBA00029924"/>
    </source>
</evidence>
<evidence type="ECO:0000256" key="5">
    <source>
        <dbReference type="ARBA" id="ARBA00022679"/>
    </source>
</evidence>
<dbReference type="AlphaFoldDB" id="A0A0R1FHL4"/>
<comment type="function">
    <text evidence="8 11">Promotes RNA polymerase assembly. Latches the N- and C-terminal regions of the beta' subunit thereby facilitating its interaction with the beta and alpha subunits.</text>
</comment>
<comment type="catalytic activity">
    <reaction evidence="10 11">
        <text>RNA(n) + a ribonucleoside 5'-triphosphate = RNA(n+1) + diphosphate</text>
        <dbReference type="Rhea" id="RHEA:21248"/>
        <dbReference type="Rhea" id="RHEA-COMP:14527"/>
        <dbReference type="Rhea" id="RHEA-COMP:17342"/>
        <dbReference type="ChEBI" id="CHEBI:33019"/>
        <dbReference type="ChEBI" id="CHEBI:61557"/>
        <dbReference type="ChEBI" id="CHEBI:140395"/>
        <dbReference type="EC" id="2.7.7.6"/>
    </reaction>
</comment>
<evidence type="ECO:0000256" key="6">
    <source>
        <dbReference type="ARBA" id="ARBA00022695"/>
    </source>
</evidence>
<keyword evidence="6 11" id="KW-0548">Nucleotidyltransferase</keyword>
<dbReference type="InterPro" id="IPR036161">
    <property type="entry name" value="RPB6/omega-like_sf"/>
</dbReference>
<dbReference type="EC" id="2.7.7.6" evidence="2 11"/>
<gene>
    <name evidence="11" type="primary">rpoZ</name>
    <name evidence="12" type="ORF">FD22_GL000117</name>
</gene>
<keyword evidence="5 11" id="KW-0808">Transferase</keyword>
<evidence type="ECO:0000256" key="7">
    <source>
        <dbReference type="ARBA" id="ARBA00023163"/>
    </source>
</evidence>
<dbReference type="GO" id="GO:0006351">
    <property type="term" value="P:DNA-templated transcription"/>
    <property type="evidence" value="ECO:0007669"/>
    <property type="project" value="UniProtKB-UniRule"/>
</dbReference>
<reference evidence="12 13" key="1">
    <citation type="journal article" date="2015" name="Genome Announc.">
        <title>Expanding the biotechnology potential of lactobacilli through comparative genomics of 213 strains and associated genera.</title>
        <authorList>
            <person name="Sun Z."/>
            <person name="Harris H.M."/>
            <person name="McCann A."/>
            <person name="Guo C."/>
            <person name="Argimon S."/>
            <person name="Zhang W."/>
            <person name="Yang X."/>
            <person name="Jeffery I.B."/>
            <person name="Cooney J.C."/>
            <person name="Kagawa T.F."/>
            <person name="Liu W."/>
            <person name="Song Y."/>
            <person name="Salvetti E."/>
            <person name="Wrobel A."/>
            <person name="Rasinkangas P."/>
            <person name="Parkhill J."/>
            <person name="Rea M.C."/>
            <person name="O'Sullivan O."/>
            <person name="Ritari J."/>
            <person name="Douillard F.P."/>
            <person name="Paul Ross R."/>
            <person name="Yang R."/>
            <person name="Briner A.E."/>
            <person name="Felis G.E."/>
            <person name="de Vos W.M."/>
            <person name="Barrangou R."/>
            <person name="Klaenhammer T.R."/>
            <person name="Caufield P.W."/>
            <person name="Cui Y."/>
            <person name="Zhang H."/>
            <person name="O'Toole P.W."/>
        </authorList>
    </citation>
    <scope>NUCLEOTIDE SEQUENCE [LARGE SCALE GENOMIC DNA]</scope>
    <source>
        <strain evidence="12 13">DSM 20001</strain>
    </source>
</reference>
<dbReference type="eggNOG" id="COG1758">
    <property type="taxonomic scope" value="Bacteria"/>
</dbReference>
<dbReference type="RefSeq" id="WP_010011072.1">
    <property type="nucleotide sequence ID" value="NZ_AZCN01000010.1"/>
</dbReference>
<accession>A0A0R1FHL4</accession>
<evidence type="ECO:0000256" key="1">
    <source>
        <dbReference type="ARBA" id="ARBA00006711"/>
    </source>
</evidence>
<dbReference type="GO" id="GO:0003677">
    <property type="term" value="F:DNA binding"/>
    <property type="evidence" value="ECO:0007669"/>
    <property type="project" value="UniProtKB-UniRule"/>
</dbReference>
<evidence type="ECO:0000256" key="3">
    <source>
        <dbReference type="ARBA" id="ARBA00013725"/>
    </source>
</evidence>